<name>A0A4V3YWB5_9BURK</name>
<organism evidence="3 4">
    <name type="scientific">Lampropedia aestuarii</name>
    <dbReference type="NCBI Taxonomy" id="2562762"/>
    <lineage>
        <taxon>Bacteria</taxon>
        <taxon>Pseudomonadati</taxon>
        <taxon>Pseudomonadota</taxon>
        <taxon>Betaproteobacteria</taxon>
        <taxon>Burkholderiales</taxon>
        <taxon>Comamonadaceae</taxon>
        <taxon>Lampropedia</taxon>
    </lineage>
</organism>
<sequence length="330" mass="34870">MPAHRFITRRTLVQRSLAGVAGLWLATHFPQAQANTAVRFILPLSAGSGVDAIARSASQALSEALGGKAVVVDNQPGAGGVIGTQGIVRAAPDGATLGFVSNNHVIFPSVVKNLSFDPVADITPISIVCTSPLLLVARADFPANNLQELQALLKKSPDTYNFGSSGNGTILHLAAEQFLQLTGTQSTHVPYRGTGPLVADMIGGQVDWGVIALPAIRGQLEAGRLKVLASCTPEPIASFPNIPTAIQQGYPDYVVEGWVAVVGPKGLSQDTVDQMYTALKHAYQQPSVMEAMDKQGNTVTLHPPAYTREYIASERQKYDVLAKNAGLTPQ</sequence>
<dbReference type="InterPro" id="IPR006311">
    <property type="entry name" value="TAT_signal"/>
</dbReference>
<accession>A0A4V3YWB5</accession>
<evidence type="ECO:0000256" key="1">
    <source>
        <dbReference type="ARBA" id="ARBA00006987"/>
    </source>
</evidence>
<dbReference type="PROSITE" id="PS51318">
    <property type="entry name" value="TAT"/>
    <property type="match status" value="1"/>
</dbReference>
<evidence type="ECO:0000313" key="4">
    <source>
        <dbReference type="Proteomes" id="UP000306236"/>
    </source>
</evidence>
<dbReference type="Gene3D" id="3.40.190.150">
    <property type="entry name" value="Bordetella uptake gene, domain 1"/>
    <property type="match status" value="1"/>
</dbReference>
<protein>
    <submittedName>
        <fullName evidence="3">Tripartite tricarboxylate transporter substrate binding protein</fullName>
    </submittedName>
</protein>
<evidence type="ECO:0000256" key="2">
    <source>
        <dbReference type="SAM" id="SignalP"/>
    </source>
</evidence>
<keyword evidence="2" id="KW-0732">Signal</keyword>
<dbReference type="CDD" id="cd07012">
    <property type="entry name" value="PBP2_Bug_TTT"/>
    <property type="match status" value="1"/>
</dbReference>
<reference evidence="3 4" key="1">
    <citation type="submission" date="2019-04" db="EMBL/GenBank/DDBJ databases">
        <title>Lampropedia sp YIM MLB12 draf genome.</title>
        <authorList>
            <person name="Wang Y.-X."/>
        </authorList>
    </citation>
    <scope>NUCLEOTIDE SEQUENCE [LARGE SCALE GENOMIC DNA]</scope>
    <source>
        <strain evidence="3 4">YIM MLB12</strain>
    </source>
</reference>
<dbReference type="SUPFAM" id="SSF53850">
    <property type="entry name" value="Periplasmic binding protein-like II"/>
    <property type="match status" value="1"/>
</dbReference>
<dbReference type="PANTHER" id="PTHR42928">
    <property type="entry name" value="TRICARBOXYLATE-BINDING PROTEIN"/>
    <property type="match status" value="1"/>
</dbReference>
<evidence type="ECO:0000313" key="3">
    <source>
        <dbReference type="EMBL" id="THJ30692.1"/>
    </source>
</evidence>
<dbReference type="PIRSF" id="PIRSF017082">
    <property type="entry name" value="YflP"/>
    <property type="match status" value="1"/>
</dbReference>
<dbReference type="Gene3D" id="3.40.190.10">
    <property type="entry name" value="Periplasmic binding protein-like II"/>
    <property type="match status" value="1"/>
</dbReference>
<dbReference type="Proteomes" id="UP000306236">
    <property type="component" value="Unassembled WGS sequence"/>
</dbReference>
<dbReference type="Pfam" id="PF03401">
    <property type="entry name" value="TctC"/>
    <property type="match status" value="1"/>
</dbReference>
<dbReference type="InterPro" id="IPR042100">
    <property type="entry name" value="Bug_dom1"/>
</dbReference>
<gene>
    <name evidence="3" type="ORF">E8K88_17460</name>
</gene>
<dbReference type="RefSeq" id="WP_136407956.1">
    <property type="nucleotide sequence ID" value="NZ_SSWX01000038.1"/>
</dbReference>
<dbReference type="EMBL" id="SSWX01000038">
    <property type="protein sequence ID" value="THJ30692.1"/>
    <property type="molecule type" value="Genomic_DNA"/>
</dbReference>
<dbReference type="InterPro" id="IPR005064">
    <property type="entry name" value="BUG"/>
</dbReference>
<comment type="caution">
    <text evidence="3">The sequence shown here is derived from an EMBL/GenBank/DDBJ whole genome shotgun (WGS) entry which is preliminary data.</text>
</comment>
<comment type="similarity">
    <text evidence="1">Belongs to the UPF0065 (bug) family.</text>
</comment>
<dbReference type="PANTHER" id="PTHR42928:SF5">
    <property type="entry name" value="BLR1237 PROTEIN"/>
    <property type="match status" value="1"/>
</dbReference>
<keyword evidence="4" id="KW-1185">Reference proteome</keyword>
<proteinExistence type="inferred from homology"/>
<feature type="signal peptide" evidence="2">
    <location>
        <begin position="1"/>
        <end position="34"/>
    </location>
</feature>
<dbReference type="OrthoDB" id="8678477at2"/>
<feature type="chain" id="PRO_5020494928" evidence="2">
    <location>
        <begin position="35"/>
        <end position="330"/>
    </location>
</feature>
<dbReference type="AlphaFoldDB" id="A0A4V3YWB5"/>